<evidence type="ECO:0000313" key="1">
    <source>
        <dbReference type="EMBL" id="MPN19262.1"/>
    </source>
</evidence>
<gene>
    <name evidence="1" type="ORF">SDC9_166629</name>
</gene>
<proteinExistence type="predicted"/>
<organism evidence="1">
    <name type="scientific">bioreactor metagenome</name>
    <dbReference type="NCBI Taxonomy" id="1076179"/>
    <lineage>
        <taxon>unclassified sequences</taxon>
        <taxon>metagenomes</taxon>
        <taxon>ecological metagenomes</taxon>
    </lineage>
</organism>
<dbReference type="AlphaFoldDB" id="A0A645FZZ4"/>
<accession>A0A645FZZ4</accession>
<comment type="caution">
    <text evidence="1">The sequence shown here is derived from an EMBL/GenBank/DDBJ whole genome shotgun (WGS) entry which is preliminary data.</text>
</comment>
<sequence length="164" mass="17968">MPSPFNWSATAFFALTKITGRPAGNRALSVRPSKPGIIISSSARSKLPFKNTCNASFPSAAHSTLCPTSERLRSMRAAMAGSSSAISMLAKPIPPFFTTIGHRYYQVVNARRLPLFSILSQCSSPRPARRGTVCLDLFCQFYRGSLRPRVLFALKSKKTTRKPA</sequence>
<name>A0A645FZZ4_9ZZZZ</name>
<reference evidence="1" key="1">
    <citation type="submission" date="2019-08" db="EMBL/GenBank/DDBJ databases">
        <authorList>
            <person name="Kucharzyk K."/>
            <person name="Murdoch R.W."/>
            <person name="Higgins S."/>
            <person name="Loffler F."/>
        </authorList>
    </citation>
    <scope>NUCLEOTIDE SEQUENCE</scope>
</reference>
<protein>
    <submittedName>
        <fullName evidence="1">Uncharacterized protein</fullName>
    </submittedName>
</protein>
<dbReference type="EMBL" id="VSSQ01066789">
    <property type="protein sequence ID" value="MPN19262.1"/>
    <property type="molecule type" value="Genomic_DNA"/>
</dbReference>